<protein>
    <recommendedName>
        <fullName evidence="3">Putative T7SS secretion signal domain-containing protein</fullName>
    </recommendedName>
</protein>
<name>A0ABQ2MQD9_9ACTN</name>
<feature type="coiled-coil region" evidence="1">
    <location>
        <begin position="100"/>
        <end position="197"/>
    </location>
</feature>
<evidence type="ECO:0000313" key="4">
    <source>
        <dbReference type="EMBL" id="GGO55964.1"/>
    </source>
</evidence>
<evidence type="ECO:0000259" key="3">
    <source>
        <dbReference type="Pfam" id="PF21725"/>
    </source>
</evidence>
<evidence type="ECO:0000313" key="5">
    <source>
        <dbReference type="Proteomes" id="UP000631535"/>
    </source>
</evidence>
<dbReference type="Proteomes" id="UP000631535">
    <property type="component" value="Unassembled WGS sequence"/>
</dbReference>
<proteinExistence type="predicted"/>
<dbReference type="Gene3D" id="1.10.287.1060">
    <property type="entry name" value="ESAT-6-like"/>
    <property type="match status" value="1"/>
</dbReference>
<dbReference type="EMBL" id="BMMP01000018">
    <property type="protein sequence ID" value="GGO55964.1"/>
    <property type="molecule type" value="Genomic_DNA"/>
</dbReference>
<dbReference type="Pfam" id="PF21725">
    <property type="entry name" value="T7SS_signal"/>
    <property type="match status" value="1"/>
</dbReference>
<feature type="domain" description="Putative T7SS secretion signal" evidence="3">
    <location>
        <begin position="23"/>
        <end position="172"/>
    </location>
</feature>
<evidence type="ECO:0000256" key="2">
    <source>
        <dbReference type="SAM" id="MobiDB-lite"/>
    </source>
</evidence>
<gene>
    <name evidence="4" type="ORF">GCM10012287_48450</name>
</gene>
<keyword evidence="5" id="KW-1185">Reference proteome</keyword>
<evidence type="ECO:0000256" key="1">
    <source>
        <dbReference type="SAM" id="Coils"/>
    </source>
</evidence>
<organism evidence="4 5">
    <name type="scientific">Streptomyces daqingensis</name>
    <dbReference type="NCBI Taxonomy" id="1472640"/>
    <lineage>
        <taxon>Bacteria</taxon>
        <taxon>Bacillati</taxon>
        <taxon>Actinomycetota</taxon>
        <taxon>Actinomycetes</taxon>
        <taxon>Kitasatosporales</taxon>
        <taxon>Streptomycetaceae</taxon>
        <taxon>Streptomyces</taxon>
    </lineage>
</organism>
<comment type="caution">
    <text evidence="4">The sequence shown here is derived from an EMBL/GenBank/DDBJ whole genome shotgun (WGS) entry which is preliminary data.</text>
</comment>
<feature type="compositionally biased region" description="Polar residues" evidence="2">
    <location>
        <begin position="403"/>
        <end position="416"/>
    </location>
</feature>
<keyword evidence="1" id="KW-0175">Coiled coil</keyword>
<feature type="region of interest" description="Disordered" evidence="2">
    <location>
        <begin position="392"/>
        <end position="416"/>
    </location>
</feature>
<dbReference type="SUPFAM" id="SSF140453">
    <property type="entry name" value="EsxAB dimer-like"/>
    <property type="match status" value="1"/>
</dbReference>
<reference evidence="5" key="1">
    <citation type="journal article" date="2019" name="Int. J. Syst. Evol. Microbiol.">
        <title>The Global Catalogue of Microorganisms (GCM) 10K type strain sequencing project: providing services to taxonomists for standard genome sequencing and annotation.</title>
        <authorList>
            <consortium name="The Broad Institute Genomics Platform"/>
            <consortium name="The Broad Institute Genome Sequencing Center for Infectious Disease"/>
            <person name="Wu L."/>
            <person name="Ma J."/>
        </authorList>
    </citation>
    <scope>NUCLEOTIDE SEQUENCE [LARGE SCALE GENOMIC DNA]</scope>
    <source>
        <strain evidence="5">CGMCC 4.7178</strain>
    </source>
</reference>
<sequence length="416" mass="44069">MSWRSMFIEDDSGWPGLGFNPAKGDAEAIDLLASDVKAVGDELEELNDLIKSVGERGGAWEGEAADRFTKKLGELPKYLKQGTDSMQDCAKALRTWHGKLQDFQQRAERTEADAVEARKRAEQDADRYNALVRRYAGVTMEADQVKRVNTMMEDAKGDVDRANDRLEQLIREGEKILASWKDRAGEAERAILKASENHPPDLGLWDRITDALSEGWRDFKEWLIDNADALSNWSAGLAAAAIAVNAIPVVGQVASVVLATASSLCAAGAMAGHWMDNARGGKSSGWQIGLDALGVLPVVGGSVKGAIAGVKGATGLAGKVAGGTRGLTGTVIEEGGKRANLIYEGVENPLSMKLINGGLKKAFGKADDVLPPGPTQMVVKTGAAIKGTWDSLTGSAGEETTAPAPSSSKFHQTLAA</sequence>
<dbReference type="InterPro" id="IPR036689">
    <property type="entry name" value="ESAT-6-like_sf"/>
</dbReference>
<dbReference type="InterPro" id="IPR049082">
    <property type="entry name" value="T7SS_signal"/>
</dbReference>
<accession>A0ABQ2MQD9</accession>